<evidence type="ECO:0000256" key="1">
    <source>
        <dbReference type="SAM" id="MobiDB-lite"/>
    </source>
</evidence>
<dbReference type="InterPro" id="IPR039312">
    <property type="entry name" value="ZPR"/>
</dbReference>
<organism evidence="2 3">
    <name type="scientific">Musa troglodytarum</name>
    <name type="common">fe'i banana</name>
    <dbReference type="NCBI Taxonomy" id="320322"/>
    <lineage>
        <taxon>Eukaryota</taxon>
        <taxon>Viridiplantae</taxon>
        <taxon>Streptophyta</taxon>
        <taxon>Embryophyta</taxon>
        <taxon>Tracheophyta</taxon>
        <taxon>Spermatophyta</taxon>
        <taxon>Magnoliopsida</taxon>
        <taxon>Liliopsida</taxon>
        <taxon>Zingiberales</taxon>
        <taxon>Musaceae</taxon>
        <taxon>Musa</taxon>
    </lineage>
</organism>
<evidence type="ECO:0000313" key="3">
    <source>
        <dbReference type="Proteomes" id="UP001055439"/>
    </source>
</evidence>
<keyword evidence="3" id="KW-1185">Reference proteome</keyword>
<reference evidence="2" key="1">
    <citation type="submission" date="2022-05" db="EMBL/GenBank/DDBJ databases">
        <title>The Musa troglodytarum L. genome provides insights into the mechanism of non-climacteric behaviour and enrichment of carotenoids.</title>
        <authorList>
            <person name="Wang J."/>
        </authorList>
    </citation>
    <scope>NUCLEOTIDE SEQUENCE</scope>
    <source>
        <tissue evidence="2">Leaf</tissue>
    </source>
</reference>
<evidence type="ECO:0000313" key="2">
    <source>
        <dbReference type="EMBL" id="URE46651.1"/>
    </source>
</evidence>
<feature type="compositionally biased region" description="Low complexity" evidence="1">
    <location>
        <begin position="55"/>
        <end position="66"/>
    </location>
</feature>
<dbReference type="Proteomes" id="UP001055439">
    <property type="component" value="Chromosome 9"/>
</dbReference>
<feature type="compositionally biased region" description="Polar residues" evidence="1">
    <location>
        <begin position="67"/>
        <end position="76"/>
    </location>
</feature>
<proteinExistence type="predicted"/>
<sequence length="100" mass="11206">MHLSPSLRHHAVPEQVMERLNTHLYLQNCCIMKENERLRKKAQLLNQEKQALLSQLKQKQKQNQTLASSSATSNPNPKIPDLNATPPSSTMTSSGSKLST</sequence>
<dbReference type="EMBL" id="CP097511">
    <property type="protein sequence ID" value="URE46651.1"/>
    <property type="molecule type" value="Genomic_DNA"/>
</dbReference>
<feature type="region of interest" description="Disordered" evidence="1">
    <location>
        <begin position="55"/>
        <end position="100"/>
    </location>
</feature>
<dbReference type="PANTHER" id="PTHR33601:SF1">
    <property type="entry name" value="PROTEIN LITTLE ZIPPER 4"/>
    <property type="match status" value="1"/>
</dbReference>
<name>A0A9E7I701_9LILI</name>
<protein>
    <submittedName>
        <fullName evidence="2">Zpr3 zpr3 (Little zipper 3)</fullName>
    </submittedName>
</protein>
<feature type="compositionally biased region" description="Low complexity" evidence="1">
    <location>
        <begin position="85"/>
        <end position="100"/>
    </location>
</feature>
<dbReference type="PANTHER" id="PTHR33601">
    <property type="entry name" value="PROTEIN LITTLE ZIPPER 4"/>
    <property type="match status" value="1"/>
</dbReference>
<gene>
    <name evidence="2" type="ORF">MUK42_14355</name>
</gene>
<dbReference type="OrthoDB" id="1714540at2759"/>
<accession>A0A9E7I701</accession>
<dbReference type="AlphaFoldDB" id="A0A9E7I701"/>